<dbReference type="InterPro" id="IPR050093">
    <property type="entry name" value="ABC_SmlMolc_Importer"/>
</dbReference>
<accession>A0A1C3HIV7</accession>
<protein>
    <submittedName>
        <fullName evidence="8">Spermidine/putrescine import ATP-binding protein PotA</fullName>
        <ecNumber evidence="8">3.6.3.31</ecNumber>
    </submittedName>
</protein>
<keyword evidence="3" id="KW-0547">Nucleotide-binding</keyword>
<keyword evidence="5" id="KW-0408">Iron</keyword>
<dbReference type="InterPro" id="IPR008995">
    <property type="entry name" value="Mo/tungstate-bd_C_term_dom"/>
</dbReference>
<feature type="domain" description="ABC transporter" evidence="7">
    <location>
        <begin position="4"/>
        <end position="240"/>
    </location>
</feature>
<organism evidence="8">
    <name type="scientific">Serratia marcescens</name>
    <dbReference type="NCBI Taxonomy" id="615"/>
    <lineage>
        <taxon>Bacteria</taxon>
        <taxon>Pseudomonadati</taxon>
        <taxon>Pseudomonadota</taxon>
        <taxon>Gammaproteobacteria</taxon>
        <taxon>Enterobacterales</taxon>
        <taxon>Yersiniaceae</taxon>
        <taxon>Serratia</taxon>
    </lineage>
</organism>
<dbReference type="SMART" id="SM00382">
    <property type="entry name" value="AAA"/>
    <property type="match status" value="1"/>
</dbReference>
<dbReference type="GO" id="GO:0006826">
    <property type="term" value="P:iron ion transport"/>
    <property type="evidence" value="ECO:0007669"/>
    <property type="project" value="UniProtKB-KW"/>
</dbReference>
<keyword evidence="2" id="KW-0410">Iron transport</keyword>
<keyword evidence="6" id="KW-0406">Ion transport</keyword>
<dbReference type="GO" id="GO:0005524">
    <property type="term" value="F:ATP binding"/>
    <property type="evidence" value="ECO:0007669"/>
    <property type="project" value="UniProtKB-KW"/>
</dbReference>
<dbReference type="InterPro" id="IPR003439">
    <property type="entry name" value="ABC_transporter-like_ATP-bd"/>
</dbReference>
<dbReference type="GO" id="GO:0016887">
    <property type="term" value="F:ATP hydrolysis activity"/>
    <property type="evidence" value="ECO:0007669"/>
    <property type="project" value="InterPro"/>
</dbReference>
<evidence type="ECO:0000259" key="7">
    <source>
        <dbReference type="PROSITE" id="PS50893"/>
    </source>
</evidence>
<evidence type="ECO:0000256" key="6">
    <source>
        <dbReference type="ARBA" id="ARBA00023065"/>
    </source>
</evidence>
<keyword evidence="1" id="KW-0813">Transport</keyword>
<dbReference type="GO" id="GO:0015697">
    <property type="term" value="P:quaternary ammonium group transport"/>
    <property type="evidence" value="ECO:0007669"/>
    <property type="project" value="UniProtKB-ARBA"/>
</dbReference>
<evidence type="ECO:0000256" key="1">
    <source>
        <dbReference type="ARBA" id="ARBA00022448"/>
    </source>
</evidence>
<dbReference type="InterPro" id="IPR003593">
    <property type="entry name" value="AAA+_ATPase"/>
</dbReference>
<evidence type="ECO:0000313" key="8">
    <source>
        <dbReference type="EMBL" id="SAY44955.1"/>
    </source>
</evidence>
<dbReference type="PROSITE" id="PS00211">
    <property type="entry name" value="ABC_TRANSPORTER_1"/>
    <property type="match status" value="1"/>
</dbReference>
<evidence type="ECO:0000256" key="4">
    <source>
        <dbReference type="ARBA" id="ARBA00022840"/>
    </source>
</evidence>
<proteinExistence type="predicted"/>
<name>A0A1C3HIV7_SERMA</name>
<sequence length="356" mass="39321">MIELSVENLHLTYGDNPVLKGVSMDLKRGEVVSLLGPSGSGKTTLLRAVAGLEKPSQGRIVIGNNAVYNGSARSEIPAEERNLGLVFQSYALWPHKTVFENVAYPLKLRKTASAEIAQRVQAVLDQLGLGHLAKRHPHQLSGGQQQRVAIGRALVYNPPVILLDEPLSNLDAKLREEARVFLRELIIKLGLSALMVTHDQNEAMAISDRILLLNNGKIEQQGTPQEMYGSPTTLFTAEFMGSNNRLPGKVVALEGDRARIEGKDWALWGKAGEGVQVGQEGTAVIRVERVRLGDDPQGNQLELPLLTSMYLGDRWEYLFRTVAEDFVVRAYGHEARDRALCRLSLPAEHLWIFPKA</sequence>
<gene>
    <name evidence="8" type="primary">potA_4</name>
    <name evidence="8" type="ORF">PWN146_03675</name>
</gene>
<dbReference type="PROSITE" id="PS50893">
    <property type="entry name" value="ABC_TRANSPORTER_2"/>
    <property type="match status" value="1"/>
</dbReference>
<dbReference type="InterPro" id="IPR027417">
    <property type="entry name" value="P-loop_NTPase"/>
</dbReference>
<evidence type="ECO:0000256" key="3">
    <source>
        <dbReference type="ARBA" id="ARBA00022741"/>
    </source>
</evidence>
<dbReference type="SUPFAM" id="SSF52540">
    <property type="entry name" value="P-loop containing nucleoside triphosphate hydrolases"/>
    <property type="match status" value="1"/>
</dbReference>
<reference evidence="8" key="1">
    <citation type="submission" date="2016-05" db="EMBL/GenBank/DDBJ databases">
        <authorList>
            <person name="Cock P.J.A."/>
            <person name="Cock P.J.A."/>
        </authorList>
    </citation>
    <scope>NUCLEOTIDE SEQUENCE</scope>
    <source>
        <strain evidence="8">PWN146_assembly</strain>
    </source>
</reference>
<dbReference type="Pfam" id="PF00005">
    <property type="entry name" value="ABC_tran"/>
    <property type="match status" value="1"/>
</dbReference>
<dbReference type="AlphaFoldDB" id="A0A1C3HIV7"/>
<dbReference type="PANTHER" id="PTHR42781:SF4">
    <property type="entry name" value="SPERMIDINE_PUTRESCINE IMPORT ATP-BINDING PROTEIN POTA"/>
    <property type="match status" value="1"/>
</dbReference>
<dbReference type="Gene3D" id="3.40.50.300">
    <property type="entry name" value="P-loop containing nucleotide triphosphate hydrolases"/>
    <property type="match status" value="1"/>
</dbReference>
<dbReference type="SUPFAM" id="SSF50331">
    <property type="entry name" value="MOP-like"/>
    <property type="match status" value="1"/>
</dbReference>
<dbReference type="EMBL" id="LT575490">
    <property type="protein sequence ID" value="SAY44955.1"/>
    <property type="molecule type" value="Genomic_DNA"/>
</dbReference>
<dbReference type="InterPro" id="IPR017871">
    <property type="entry name" value="ABC_transporter-like_CS"/>
</dbReference>
<dbReference type="PANTHER" id="PTHR42781">
    <property type="entry name" value="SPERMIDINE/PUTRESCINE IMPORT ATP-BINDING PROTEIN POTA"/>
    <property type="match status" value="1"/>
</dbReference>
<dbReference type="Gene3D" id="2.40.50.100">
    <property type="match status" value="1"/>
</dbReference>
<dbReference type="EC" id="3.6.3.31" evidence="8"/>
<evidence type="ECO:0000256" key="2">
    <source>
        <dbReference type="ARBA" id="ARBA00022496"/>
    </source>
</evidence>
<evidence type="ECO:0000256" key="5">
    <source>
        <dbReference type="ARBA" id="ARBA00023004"/>
    </source>
</evidence>
<dbReference type="FunFam" id="3.40.50.300:FF:000425">
    <property type="entry name" value="Probable ABC transporter, ATP-binding subunit"/>
    <property type="match status" value="1"/>
</dbReference>
<keyword evidence="4 8" id="KW-0067">ATP-binding</keyword>
<keyword evidence="8" id="KW-0378">Hydrolase</keyword>